<keyword evidence="2" id="KW-0963">Cytoplasm</keyword>
<dbReference type="InterPro" id="IPR011990">
    <property type="entry name" value="TPR-like_helical_dom_sf"/>
</dbReference>
<organism evidence="6">
    <name type="scientific">Ixodes ricinus</name>
    <name type="common">Common tick</name>
    <name type="synonym">Acarus ricinus</name>
    <dbReference type="NCBI Taxonomy" id="34613"/>
    <lineage>
        <taxon>Eukaryota</taxon>
        <taxon>Metazoa</taxon>
        <taxon>Ecdysozoa</taxon>
        <taxon>Arthropoda</taxon>
        <taxon>Chelicerata</taxon>
        <taxon>Arachnida</taxon>
        <taxon>Acari</taxon>
        <taxon>Parasitiformes</taxon>
        <taxon>Ixodida</taxon>
        <taxon>Ixodoidea</taxon>
        <taxon>Ixodidae</taxon>
        <taxon>Ixodinae</taxon>
        <taxon>Ixodes</taxon>
    </lineage>
</organism>
<dbReference type="Pfam" id="PF23322">
    <property type="entry name" value="PPIase_AIP"/>
    <property type="match status" value="1"/>
</dbReference>
<dbReference type="PANTHER" id="PTHR11242">
    <property type="entry name" value="ARYL HYDROCARBON RECEPTOR INTERACTING PROTEIN RELATED"/>
    <property type="match status" value="1"/>
</dbReference>
<dbReference type="InterPro" id="IPR019734">
    <property type="entry name" value="TPR_rpt"/>
</dbReference>
<dbReference type="InterPro" id="IPR039663">
    <property type="entry name" value="AIP/AIPL1/TTC9"/>
</dbReference>
<dbReference type="FunFam" id="1.25.40.10:FF:000052">
    <property type="entry name" value="Aryl-hydrocarbon-interacting protein-like 1"/>
    <property type="match status" value="1"/>
</dbReference>
<proteinExistence type="evidence at transcript level"/>
<keyword evidence="4" id="KW-0802">TPR repeat</keyword>
<accession>A0A090XFG3</accession>
<dbReference type="SUPFAM" id="SSF48452">
    <property type="entry name" value="TPR-like"/>
    <property type="match status" value="1"/>
</dbReference>
<name>A0A090XFG3_IXORI</name>
<comment type="subcellular location">
    <subcellularLocation>
        <location evidence="1">Cytoplasm</location>
    </subcellularLocation>
</comment>
<dbReference type="GO" id="GO:0005737">
    <property type="term" value="C:cytoplasm"/>
    <property type="evidence" value="ECO:0007669"/>
    <property type="project" value="UniProtKB-SubCell"/>
</dbReference>
<protein>
    <submittedName>
        <fullName evidence="6">Putative aryl-hydrocarbon receptor-interacting protein</fullName>
    </submittedName>
</protein>
<dbReference type="SUPFAM" id="SSF54534">
    <property type="entry name" value="FKBP-like"/>
    <property type="match status" value="1"/>
</dbReference>
<dbReference type="Gene3D" id="3.10.50.40">
    <property type="match status" value="1"/>
</dbReference>
<evidence type="ECO:0000313" key="6">
    <source>
        <dbReference type="EMBL" id="JAC94568.1"/>
    </source>
</evidence>
<evidence type="ECO:0000256" key="2">
    <source>
        <dbReference type="ARBA" id="ARBA00022490"/>
    </source>
</evidence>
<dbReference type="InterPro" id="IPR046357">
    <property type="entry name" value="PPIase_dom_sf"/>
</dbReference>
<evidence type="ECO:0000256" key="3">
    <source>
        <dbReference type="ARBA" id="ARBA00022737"/>
    </source>
</evidence>
<keyword evidence="6" id="KW-0675">Receptor</keyword>
<dbReference type="EMBL" id="GBIH01000142">
    <property type="protein sequence ID" value="JAC94568.1"/>
    <property type="molecule type" value="mRNA"/>
</dbReference>
<dbReference type="InterPro" id="IPR056277">
    <property type="entry name" value="PPIase_AIP"/>
</dbReference>
<dbReference type="SMART" id="SM00028">
    <property type="entry name" value="TPR"/>
    <property type="match status" value="3"/>
</dbReference>
<sequence length="331" mass="38479">METISKFVQKKVIYAGKGDLPSFHKGAKCTFHFCVKRLDTDEDEPDAVIDDSRKLSRPMELLIGKEFKLPVWEQCLKSMKVGEVAQFRIHKSLLDSYTLVSQSYRSFAGRRRPSSKAVLRHDEPTKRYSTGHADLDKLLEKQVDLSFTFELLKVEEPGEYAKDVWAMTAEERLGEVPRLREQGNKLFQEGDTEAAMTKYKEVLEHLENLLLREKPGDDEWKELDKMKIPLLLNYSQCLLNRGEYYEVIRHTSEVLSKDPENAKALFRRAKAHLGSWNPRECRTDLLKLMEVEPKLTKVVQKELKQLELEEQLKRKEDSSKLMKMFQPSANA</sequence>
<dbReference type="AlphaFoldDB" id="A0A090XFG3"/>
<feature type="domain" description="AIP/AIPL N-terminal FKBP-type PPIase" evidence="5">
    <location>
        <begin position="22"/>
        <end position="153"/>
    </location>
</feature>
<dbReference type="GO" id="GO:0003755">
    <property type="term" value="F:peptidyl-prolyl cis-trans isomerase activity"/>
    <property type="evidence" value="ECO:0007669"/>
    <property type="project" value="InterPro"/>
</dbReference>
<dbReference type="Gene3D" id="1.25.40.10">
    <property type="entry name" value="Tetratricopeptide repeat domain"/>
    <property type="match status" value="1"/>
</dbReference>
<dbReference type="PANTHER" id="PTHR11242:SF0">
    <property type="entry name" value="TPR_REGION DOMAIN-CONTAINING PROTEIN"/>
    <property type="match status" value="1"/>
</dbReference>
<keyword evidence="3" id="KW-0677">Repeat</keyword>
<evidence type="ECO:0000256" key="1">
    <source>
        <dbReference type="ARBA" id="ARBA00004496"/>
    </source>
</evidence>
<reference evidence="6" key="1">
    <citation type="journal article" date="2015" name="PLoS Negl. Trop. Dis.">
        <title>Deep Sequencing Analysis of the Ixodes ricinus Haemocytome.</title>
        <authorList>
            <person name="Kotsyfakis M."/>
            <person name="Kopacek P."/>
            <person name="Franta Z."/>
            <person name="Pedra J.H."/>
            <person name="Ribeiro J.M."/>
        </authorList>
    </citation>
    <scope>NUCLEOTIDE SEQUENCE</scope>
</reference>
<evidence type="ECO:0000259" key="5">
    <source>
        <dbReference type="Pfam" id="PF23322"/>
    </source>
</evidence>
<evidence type="ECO:0000256" key="4">
    <source>
        <dbReference type="ARBA" id="ARBA00022803"/>
    </source>
</evidence>